<dbReference type="AlphaFoldDB" id="A0A6P1ZE07"/>
<sequence length="86" mass="9181">ALEILQSVAKEIEANDLIHDLGVCKVSVIGVGMRNQSGVAGTACRALTAETINIMMSSTSEIKISCVLEEQALELGVRTLHEDLEL</sequence>
<keyword evidence="5 9" id="KW-0418">Kinase</keyword>
<dbReference type="GO" id="GO:0005524">
    <property type="term" value="F:ATP binding"/>
    <property type="evidence" value="ECO:0007669"/>
    <property type="project" value="UniProtKB-KW"/>
</dbReference>
<name>A0A6P1ZE07_9BACT</name>
<reference evidence="9 10" key="1">
    <citation type="submission" date="2018-06" db="EMBL/GenBank/DDBJ databases">
        <title>Complete genome of Desulfovibrio marinus P48SEP.</title>
        <authorList>
            <person name="Crispim J.S."/>
            <person name="Vidigal P.M.P."/>
            <person name="Silva L.C.F."/>
            <person name="Araujo L.C."/>
            <person name="Laguardia C.N."/>
            <person name="Dias R.S."/>
            <person name="Sousa M.P."/>
            <person name="Paula S.O."/>
            <person name="Silva C."/>
        </authorList>
    </citation>
    <scope>NUCLEOTIDE SEQUENCE [LARGE SCALE GENOMIC DNA]</scope>
    <source>
        <strain evidence="9 10">P48SEP</strain>
    </source>
</reference>
<evidence type="ECO:0000256" key="5">
    <source>
        <dbReference type="ARBA" id="ARBA00022777"/>
    </source>
</evidence>
<dbReference type="RefSeq" id="WP_144307536.1">
    <property type="nucleotide sequence ID" value="NZ_QMIF01000070.1"/>
</dbReference>
<evidence type="ECO:0000256" key="3">
    <source>
        <dbReference type="ARBA" id="ARBA00022679"/>
    </source>
</evidence>
<evidence type="ECO:0000313" key="9">
    <source>
        <dbReference type="EMBL" id="TVM29349.1"/>
    </source>
</evidence>
<feature type="non-terminal residue" evidence="9">
    <location>
        <position position="1"/>
    </location>
</feature>
<dbReference type="GO" id="GO:0005829">
    <property type="term" value="C:cytosol"/>
    <property type="evidence" value="ECO:0007669"/>
    <property type="project" value="TreeGrafter"/>
</dbReference>
<gene>
    <name evidence="9" type="ORF">DQK91_22035</name>
</gene>
<dbReference type="Pfam" id="PF22468">
    <property type="entry name" value="ACT_9"/>
    <property type="match status" value="1"/>
</dbReference>
<dbReference type="InterPro" id="IPR054352">
    <property type="entry name" value="ACT_Aspartokinase"/>
</dbReference>
<comment type="caution">
    <text evidence="9">The sequence shown here is derived from an EMBL/GenBank/DDBJ whole genome shotgun (WGS) entry which is preliminary data.</text>
</comment>
<evidence type="ECO:0000256" key="4">
    <source>
        <dbReference type="ARBA" id="ARBA00022741"/>
    </source>
</evidence>
<dbReference type="GO" id="GO:0004072">
    <property type="term" value="F:aspartate kinase activity"/>
    <property type="evidence" value="ECO:0007669"/>
    <property type="project" value="UniProtKB-EC"/>
</dbReference>
<organism evidence="9 10">
    <name type="scientific">Oceanidesulfovibrio marinus</name>
    <dbReference type="NCBI Taxonomy" id="370038"/>
    <lineage>
        <taxon>Bacteria</taxon>
        <taxon>Pseudomonadati</taxon>
        <taxon>Thermodesulfobacteriota</taxon>
        <taxon>Desulfovibrionia</taxon>
        <taxon>Desulfovibrionales</taxon>
        <taxon>Desulfovibrionaceae</taxon>
        <taxon>Oceanidesulfovibrio</taxon>
    </lineage>
</organism>
<evidence type="ECO:0000256" key="7">
    <source>
        <dbReference type="ARBA" id="ARBA00047872"/>
    </source>
</evidence>
<dbReference type="InterPro" id="IPR045865">
    <property type="entry name" value="ACT-like_dom_sf"/>
</dbReference>
<keyword evidence="3 9" id="KW-0808">Transferase</keyword>
<dbReference type="Gene3D" id="3.30.70.260">
    <property type="match status" value="2"/>
</dbReference>
<dbReference type="EC" id="2.7.2.4" evidence="2"/>
<proteinExistence type="inferred from homology"/>
<evidence type="ECO:0000259" key="8">
    <source>
        <dbReference type="Pfam" id="PF22468"/>
    </source>
</evidence>
<evidence type="ECO:0000256" key="2">
    <source>
        <dbReference type="ARBA" id="ARBA00013059"/>
    </source>
</evidence>
<accession>A0A6P1ZE07</accession>
<dbReference type="GO" id="GO:0009090">
    <property type="term" value="P:homoserine biosynthetic process"/>
    <property type="evidence" value="ECO:0007669"/>
    <property type="project" value="TreeGrafter"/>
</dbReference>
<dbReference type="EMBL" id="QMIF01000070">
    <property type="protein sequence ID" value="TVM29349.1"/>
    <property type="molecule type" value="Genomic_DNA"/>
</dbReference>
<dbReference type="GO" id="GO:0009089">
    <property type="term" value="P:lysine biosynthetic process via diaminopimelate"/>
    <property type="evidence" value="ECO:0007669"/>
    <property type="project" value="TreeGrafter"/>
</dbReference>
<evidence type="ECO:0000313" key="10">
    <source>
        <dbReference type="Proteomes" id="UP000434052"/>
    </source>
</evidence>
<dbReference type="OrthoDB" id="9799110at2"/>
<dbReference type="CDD" id="cd04923">
    <property type="entry name" value="ACT_AK-LysC-DapG-like_2"/>
    <property type="match status" value="1"/>
</dbReference>
<evidence type="ECO:0000256" key="6">
    <source>
        <dbReference type="ARBA" id="ARBA00022840"/>
    </source>
</evidence>
<dbReference type="PANTHER" id="PTHR21499:SF3">
    <property type="entry name" value="ASPARTOKINASE"/>
    <property type="match status" value="1"/>
</dbReference>
<feature type="domain" description="Aspartokinase ACT" evidence="8">
    <location>
        <begin position="26"/>
        <end position="83"/>
    </location>
</feature>
<comment type="similarity">
    <text evidence="1">Belongs to the aspartokinase family.</text>
</comment>
<protein>
    <recommendedName>
        <fullName evidence="2">aspartate kinase</fullName>
        <ecNumber evidence="2">2.7.2.4</ecNumber>
    </recommendedName>
</protein>
<comment type="catalytic activity">
    <reaction evidence="7">
        <text>L-aspartate + ATP = 4-phospho-L-aspartate + ADP</text>
        <dbReference type="Rhea" id="RHEA:23776"/>
        <dbReference type="ChEBI" id="CHEBI:29991"/>
        <dbReference type="ChEBI" id="CHEBI:30616"/>
        <dbReference type="ChEBI" id="CHEBI:57535"/>
        <dbReference type="ChEBI" id="CHEBI:456216"/>
        <dbReference type="EC" id="2.7.2.4"/>
    </reaction>
</comment>
<dbReference type="PANTHER" id="PTHR21499">
    <property type="entry name" value="ASPARTATE KINASE"/>
    <property type="match status" value="1"/>
</dbReference>
<dbReference type="Proteomes" id="UP000434052">
    <property type="component" value="Unassembled WGS sequence"/>
</dbReference>
<dbReference type="SUPFAM" id="SSF55021">
    <property type="entry name" value="ACT-like"/>
    <property type="match status" value="1"/>
</dbReference>
<keyword evidence="6" id="KW-0067">ATP-binding</keyword>
<keyword evidence="4" id="KW-0547">Nucleotide-binding</keyword>
<evidence type="ECO:0000256" key="1">
    <source>
        <dbReference type="ARBA" id="ARBA00010122"/>
    </source>
</evidence>